<evidence type="ECO:0000313" key="7">
    <source>
        <dbReference type="Proteomes" id="UP000191820"/>
    </source>
</evidence>
<proteinExistence type="inferred from homology"/>
<evidence type="ECO:0000256" key="3">
    <source>
        <dbReference type="ARBA" id="ARBA00011233"/>
    </source>
</evidence>
<dbReference type="NCBIfam" id="NF006600">
    <property type="entry name" value="PRK09140.1"/>
    <property type="match status" value="1"/>
</dbReference>
<gene>
    <name evidence="6" type="ORF">SJ2017_1941</name>
</gene>
<protein>
    <submittedName>
        <fullName evidence="6">2-dehydro-3-deoxy-6-phosphogalactonate aldolase</fullName>
    </submittedName>
</protein>
<sequence>MTISLTDALKELPLVAILRGVTPEEVIAIADVLVAAGYRVIEVPLNSPNPYESIKRLSEKYGESVVIGAGTVVSKEQVDLVKEAGGRIIISPHADIDIIQYSKKLSLYSVPGFLNPTEAYAAINAGADSLKLFPADTVGPKGLKAMSVVLPKEMPILPVGGVSPSTMKAFLDAGASGFGLGSGLYKAGMSAEQTKQNALSYVEGFQAAVNIH</sequence>
<keyword evidence="4" id="KW-0456">Lyase</keyword>
<evidence type="ECO:0000256" key="4">
    <source>
        <dbReference type="ARBA" id="ARBA00023239"/>
    </source>
</evidence>
<dbReference type="PANTHER" id="PTHR30246:SF1">
    <property type="entry name" value="2-DEHYDRO-3-DEOXY-6-PHOSPHOGALACTONATE ALDOLASE-RELATED"/>
    <property type="match status" value="1"/>
</dbReference>
<dbReference type="EMBL" id="CP020472">
    <property type="protein sequence ID" value="ARD22243.1"/>
    <property type="molecule type" value="Genomic_DNA"/>
</dbReference>
<organism evidence="6 7">
    <name type="scientific">Shewanella japonica</name>
    <dbReference type="NCBI Taxonomy" id="93973"/>
    <lineage>
        <taxon>Bacteria</taxon>
        <taxon>Pseudomonadati</taxon>
        <taxon>Pseudomonadota</taxon>
        <taxon>Gammaproteobacteria</taxon>
        <taxon>Alteromonadales</taxon>
        <taxon>Shewanellaceae</taxon>
        <taxon>Shewanella</taxon>
    </lineage>
</organism>
<dbReference type="RefSeq" id="WP_244899794.1">
    <property type="nucleotide sequence ID" value="NZ_CP020472.1"/>
</dbReference>
<dbReference type="InterPro" id="IPR000887">
    <property type="entry name" value="Aldlse_KDPG_KHG"/>
</dbReference>
<comment type="pathway">
    <text evidence="1">Carbohydrate acid metabolism.</text>
</comment>
<keyword evidence="5" id="KW-0119">Carbohydrate metabolism</keyword>
<dbReference type="InterPro" id="IPR013785">
    <property type="entry name" value="Aldolase_TIM"/>
</dbReference>
<dbReference type="Gene3D" id="3.20.20.70">
    <property type="entry name" value="Aldolase class I"/>
    <property type="match status" value="1"/>
</dbReference>
<reference evidence="6 7" key="1">
    <citation type="submission" date="2017-03" db="EMBL/GenBank/DDBJ databases">
        <title>Genome sequencing of Shewanella japonica KCTC 22435.</title>
        <authorList>
            <person name="Kim K.M."/>
        </authorList>
    </citation>
    <scope>NUCLEOTIDE SEQUENCE [LARGE SCALE GENOMIC DNA]</scope>
    <source>
        <strain evidence="6 7">KCTC 22435</strain>
    </source>
</reference>
<name>A0ABM6JLG4_9GAMM</name>
<evidence type="ECO:0000256" key="1">
    <source>
        <dbReference type="ARBA" id="ARBA00004761"/>
    </source>
</evidence>
<evidence type="ECO:0000256" key="2">
    <source>
        <dbReference type="ARBA" id="ARBA00006906"/>
    </source>
</evidence>
<dbReference type="Pfam" id="PF01081">
    <property type="entry name" value="Aldolase"/>
    <property type="match status" value="1"/>
</dbReference>
<dbReference type="Proteomes" id="UP000191820">
    <property type="component" value="Chromosome"/>
</dbReference>
<evidence type="ECO:0000313" key="6">
    <source>
        <dbReference type="EMBL" id="ARD22243.1"/>
    </source>
</evidence>
<comment type="subunit">
    <text evidence="3">Homotrimer.</text>
</comment>
<dbReference type="PANTHER" id="PTHR30246">
    <property type="entry name" value="2-KETO-3-DEOXY-6-PHOSPHOGLUCONATE ALDOLASE"/>
    <property type="match status" value="1"/>
</dbReference>
<dbReference type="CDD" id="cd00452">
    <property type="entry name" value="KDPG_aldolase"/>
    <property type="match status" value="1"/>
</dbReference>
<dbReference type="InterPro" id="IPR031338">
    <property type="entry name" value="KDPG/KHG_AS_2"/>
</dbReference>
<keyword evidence="7" id="KW-1185">Reference proteome</keyword>
<accession>A0ABM6JLG4</accession>
<dbReference type="SUPFAM" id="SSF51569">
    <property type="entry name" value="Aldolase"/>
    <property type="match status" value="1"/>
</dbReference>
<evidence type="ECO:0000256" key="5">
    <source>
        <dbReference type="ARBA" id="ARBA00023277"/>
    </source>
</evidence>
<dbReference type="PROSITE" id="PS00160">
    <property type="entry name" value="ALDOLASE_KDPG_KHG_2"/>
    <property type="match status" value="1"/>
</dbReference>
<comment type="similarity">
    <text evidence="2">Belongs to the KHG/KDPG aldolase family.</text>
</comment>